<feature type="signal peptide" evidence="2">
    <location>
        <begin position="1"/>
        <end position="22"/>
    </location>
</feature>
<keyword evidence="5" id="KW-1185">Reference proteome</keyword>
<dbReference type="PROSITE" id="PS00018">
    <property type="entry name" value="EF_HAND_1"/>
    <property type="match status" value="1"/>
</dbReference>
<dbReference type="Pfam" id="PF13202">
    <property type="entry name" value="EF-hand_5"/>
    <property type="match status" value="2"/>
</dbReference>
<feature type="domain" description="EF-hand" evidence="3">
    <location>
        <begin position="85"/>
        <end position="102"/>
    </location>
</feature>
<evidence type="ECO:0000259" key="3">
    <source>
        <dbReference type="Pfam" id="PF13202"/>
    </source>
</evidence>
<sequence length="147" mass="15943">MMRLTGAGWMAAGAVAAGLAVAGCGPSDDEKRAAADAKAASFTPPSVTSRLDFGSAMTRRFRALDRDADEFIDKTELPSRNSRLSRLDRDKDGRISAIEFSEGMLGWFDRVDANHDGTITSDEREAARNDPDASAAIDKTEPYKREQ</sequence>
<dbReference type="SUPFAM" id="SSF47473">
    <property type="entry name" value="EF-hand"/>
    <property type="match status" value="1"/>
</dbReference>
<gene>
    <name evidence="4" type="ORF">GCM10022268_17680</name>
</gene>
<protein>
    <recommendedName>
        <fullName evidence="3">EF-hand domain-containing protein</fullName>
    </recommendedName>
</protein>
<dbReference type="Gene3D" id="1.10.238.10">
    <property type="entry name" value="EF-hand"/>
    <property type="match status" value="1"/>
</dbReference>
<evidence type="ECO:0000256" key="2">
    <source>
        <dbReference type="SAM" id="SignalP"/>
    </source>
</evidence>
<keyword evidence="2" id="KW-0732">Signal</keyword>
<proteinExistence type="predicted"/>
<reference evidence="5" key="1">
    <citation type="journal article" date="2019" name="Int. J. Syst. Evol. Microbiol.">
        <title>The Global Catalogue of Microorganisms (GCM) 10K type strain sequencing project: providing services to taxonomists for standard genome sequencing and annotation.</title>
        <authorList>
            <consortium name="The Broad Institute Genomics Platform"/>
            <consortium name="The Broad Institute Genome Sequencing Center for Infectious Disease"/>
            <person name="Wu L."/>
            <person name="Ma J."/>
        </authorList>
    </citation>
    <scope>NUCLEOTIDE SEQUENCE [LARGE SCALE GENOMIC DNA]</scope>
    <source>
        <strain evidence="5">JCM 17498</strain>
    </source>
</reference>
<dbReference type="Proteomes" id="UP001500523">
    <property type="component" value="Unassembled WGS sequence"/>
</dbReference>
<evidence type="ECO:0000256" key="1">
    <source>
        <dbReference type="SAM" id="MobiDB-lite"/>
    </source>
</evidence>
<feature type="region of interest" description="Disordered" evidence="1">
    <location>
        <begin position="25"/>
        <end position="46"/>
    </location>
</feature>
<evidence type="ECO:0000313" key="5">
    <source>
        <dbReference type="Proteomes" id="UP001500523"/>
    </source>
</evidence>
<feature type="domain" description="EF-hand" evidence="3">
    <location>
        <begin position="107"/>
        <end position="123"/>
    </location>
</feature>
<evidence type="ECO:0000313" key="4">
    <source>
        <dbReference type="EMBL" id="GAA3708827.1"/>
    </source>
</evidence>
<dbReference type="InterPro" id="IPR002048">
    <property type="entry name" value="EF_hand_dom"/>
</dbReference>
<dbReference type="EMBL" id="BAABBF010000003">
    <property type="protein sequence ID" value="GAA3708827.1"/>
    <property type="molecule type" value="Genomic_DNA"/>
</dbReference>
<feature type="compositionally biased region" description="Basic and acidic residues" evidence="1">
    <location>
        <begin position="138"/>
        <end position="147"/>
    </location>
</feature>
<dbReference type="InterPro" id="IPR018247">
    <property type="entry name" value="EF_Hand_1_Ca_BS"/>
</dbReference>
<feature type="chain" id="PRO_5045829012" description="EF-hand domain-containing protein" evidence="2">
    <location>
        <begin position="23"/>
        <end position="147"/>
    </location>
</feature>
<dbReference type="PROSITE" id="PS51257">
    <property type="entry name" value="PROKAR_LIPOPROTEIN"/>
    <property type="match status" value="1"/>
</dbReference>
<feature type="compositionally biased region" description="Basic and acidic residues" evidence="1">
    <location>
        <begin position="118"/>
        <end position="131"/>
    </location>
</feature>
<feature type="region of interest" description="Disordered" evidence="1">
    <location>
        <begin position="118"/>
        <end position="147"/>
    </location>
</feature>
<comment type="caution">
    <text evidence="4">The sequence shown here is derived from an EMBL/GenBank/DDBJ whole genome shotgun (WGS) entry which is preliminary data.</text>
</comment>
<name>A0ABP7DTC8_9SPHN</name>
<dbReference type="InterPro" id="IPR011992">
    <property type="entry name" value="EF-hand-dom_pair"/>
</dbReference>
<organism evidence="4 5">
    <name type="scientific">Sphingomonas cynarae</name>
    <dbReference type="NCBI Taxonomy" id="930197"/>
    <lineage>
        <taxon>Bacteria</taxon>
        <taxon>Pseudomonadati</taxon>
        <taxon>Pseudomonadota</taxon>
        <taxon>Alphaproteobacteria</taxon>
        <taxon>Sphingomonadales</taxon>
        <taxon>Sphingomonadaceae</taxon>
        <taxon>Sphingomonas</taxon>
    </lineage>
</organism>
<accession>A0ABP7DTC8</accession>